<evidence type="ECO:0000259" key="2">
    <source>
        <dbReference type="Pfam" id="PF14436"/>
    </source>
</evidence>
<protein>
    <submittedName>
        <fullName evidence="3">EndoU domain-containing protein</fullName>
    </submittedName>
</protein>
<dbReference type="Proteomes" id="UP000753908">
    <property type="component" value="Unassembled WGS sequence"/>
</dbReference>
<dbReference type="AlphaFoldDB" id="A0A951PMX3"/>
<evidence type="ECO:0000256" key="1">
    <source>
        <dbReference type="SAM" id="MobiDB-lite"/>
    </source>
</evidence>
<feature type="domain" description="Bacterial EndoU nuclease" evidence="2">
    <location>
        <begin position="2"/>
        <end position="132"/>
    </location>
</feature>
<dbReference type="GO" id="GO:0004519">
    <property type="term" value="F:endonuclease activity"/>
    <property type="evidence" value="ECO:0007669"/>
    <property type="project" value="InterPro"/>
</dbReference>
<comment type="caution">
    <text evidence="3">The sequence shown here is derived from an EMBL/GenBank/DDBJ whole genome shotgun (WGS) entry which is preliminary data.</text>
</comment>
<dbReference type="Pfam" id="PF14436">
    <property type="entry name" value="EndoU_bacteria"/>
    <property type="match status" value="1"/>
</dbReference>
<proteinExistence type="predicted"/>
<dbReference type="EMBL" id="JAHHIF010000032">
    <property type="protein sequence ID" value="MBW4546905.1"/>
    <property type="molecule type" value="Genomic_DNA"/>
</dbReference>
<evidence type="ECO:0000313" key="3">
    <source>
        <dbReference type="EMBL" id="MBW4546905.1"/>
    </source>
</evidence>
<name>A0A951PMX3_9CYAN</name>
<reference evidence="3" key="1">
    <citation type="submission" date="2021-05" db="EMBL/GenBank/DDBJ databases">
        <authorList>
            <person name="Pietrasiak N."/>
            <person name="Ward R."/>
            <person name="Stajich J.E."/>
            <person name="Kurbessoian T."/>
        </authorList>
    </citation>
    <scope>NUCLEOTIDE SEQUENCE</scope>
    <source>
        <strain evidence="3">CPER-KK1</strain>
    </source>
</reference>
<sequence length="140" mass="15010">MREKILYGERVPNPNSPGGLSNKLIGAHSPRIKNRSDFDVEVISNNADGTTTVKLVKEFPDGDVSKIKKSTLAPDSWSDDKIIDVTNQVASTPPVAISSRGDGSTLHRQIVDGVEWEVIKDASGNVTSSYPTGGTPTTNF</sequence>
<evidence type="ECO:0000313" key="4">
    <source>
        <dbReference type="Proteomes" id="UP000753908"/>
    </source>
</evidence>
<feature type="region of interest" description="Disordered" evidence="1">
    <location>
        <begin position="1"/>
        <end position="26"/>
    </location>
</feature>
<gene>
    <name evidence="3" type="ORF">KME25_21040</name>
</gene>
<organism evidence="3 4">
    <name type="scientific">Symplocastrum torsivum CPER-KK1</name>
    <dbReference type="NCBI Taxonomy" id="450513"/>
    <lineage>
        <taxon>Bacteria</taxon>
        <taxon>Bacillati</taxon>
        <taxon>Cyanobacteriota</taxon>
        <taxon>Cyanophyceae</taxon>
        <taxon>Oscillatoriophycideae</taxon>
        <taxon>Oscillatoriales</taxon>
        <taxon>Microcoleaceae</taxon>
        <taxon>Symplocastrum</taxon>
    </lineage>
</organism>
<dbReference type="InterPro" id="IPR029501">
    <property type="entry name" value="EndoU_bac"/>
</dbReference>
<reference evidence="3" key="2">
    <citation type="journal article" date="2022" name="Microbiol. Resour. Announc.">
        <title>Metagenome Sequencing to Explore Phylogenomics of Terrestrial Cyanobacteria.</title>
        <authorList>
            <person name="Ward R.D."/>
            <person name="Stajich J.E."/>
            <person name="Johansen J.R."/>
            <person name="Huntemann M."/>
            <person name="Clum A."/>
            <person name="Foster B."/>
            <person name="Foster B."/>
            <person name="Roux S."/>
            <person name="Palaniappan K."/>
            <person name="Varghese N."/>
            <person name="Mukherjee S."/>
            <person name="Reddy T.B.K."/>
            <person name="Daum C."/>
            <person name="Copeland A."/>
            <person name="Chen I.A."/>
            <person name="Ivanova N.N."/>
            <person name="Kyrpides N.C."/>
            <person name="Shapiro N."/>
            <person name="Eloe-Fadrosh E.A."/>
            <person name="Pietrasiak N."/>
        </authorList>
    </citation>
    <scope>NUCLEOTIDE SEQUENCE</scope>
    <source>
        <strain evidence="3">CPER-KK1</strain>
    </source>
</reference>
<accession>A0A951PMX3</accession>